<dbReference type="InterPro" id="IPR029787">
    <property type="entry name" value="Nucleotide_cyclase"/>
</dbReference>
<name>A0ABT9HYJ4_9GAMM</name>
<dbReference type="SMART" id="SM00052">
    <property type="entry name" value="EAL"/>
    <property type="match status" value="1"/>
</dbReference>
<dbReference type="InterPro" id="IPR011622">
    <property type="entry name" value="7TMR_DISM_rcpt_extracell_dom2"/>
</dbReference>
<evidence type="ECO:0000259" key="6">
    <source>
        <dbReference type="PROSITE" id="PS50887"/>
    </source>
</evidence>
<keyword evidence="1" id="KW-0472">Membrane</keyword>
<dbReference type="NCBIfam" id="TIGR00229">
    <property type="entry name" value="sensory_box"/>
    <property type="match status" value="1"/>
</dbReference>
<dbReference type="InterPro" id="IPR000160">
    <property type="entry name" value="GGDEF_dom"/>
</dbReference>
<feature type="domain" description="PAC" evidence="4">
    <location>
        <begin position="479"/>
        <end position="531"/>
    </location>
</feature>
<feature type="domain" description="EAL" evidence="5">
    <location>
        <begin position="705"/>
        <end position="955"/>
    </location>
</feature>
<accession>A0ABT9HYJ4</accession>
<dbReference type="CDD" id="cd01948">
    <property type="entry name" value="EAL"/>
    <property type="match status" value="1"/>
</dbReference>
<keyword evidence="1" id="KW-0812">Transmembrane</keyword>
<dbReference type="PANTHER" id="PTHR33121">
    <property type="entry name" value="CYCLIC DI-GMP PHOSPHODIESTERASE PDEF"/>
    <property type="match status" value="1"/>
</dbReference>
<reference evidence="7 8" key="1">
    <citation type="submission" date="2022-11" db="EMBL/GenBank/DDBJ databases">
        <title>Viruses from the air-sea interface of a natural surface slick.</title>
        <authorList>
            <person name="Rahlff J."/>
            <person name="Holmfeldt K."/>
        </authorList>
    </citation>
    <scope>NUCLEOTIDE SEQUENCE [LARGE SCALE GENOMIC DNA]</scope>
    <source>
        <strain evidence="7 8">SMS4</strain>
    </source>
</reference>
<dbReference type="SMART" id="SM00267">
    <property type="entry name" value="GGDEF"/>
    <property type="match status" value="1"/>
</dbReference>
<dbReference type="SUPFAM" id="SSF55073">
    <property type="entry name" value="Nucleotide cyclase"/>
    <property type="match status" value="1"/>
</dbReference>
<dbReference type="InterPro" id="IPR035919">
    <property type="entry name" value="EAL_sf"/>
</dbReference>
<dbReference type="Pfam" id="PF00563">
    <property type="entry name" value="EAL"/>
    <property type="match status" value="1"/>
</dbReference>
<evidence type="ECO:0000256" key="2">
    <source>
        <dbReference type="SAM" id="SignalP"/>
    </source>
</evidence>
<evidence type="ECO:0000259" key="5">
    <source>
        <dbReference type="PROSITE" id="PS50883"/>
    </source>
</evidence>
<keyword evidence="1" id="KW-1133">Transmembrane helix</keyword>
<feature type="domain" description="PAS" evidence="3">
    <location>
        <begin position="404"/>
        <end position="442"/>
    </location>
</feature>
<dbReference type="InterPro" id="IPR000700">
    <property type="entry name" value="PAS-assoc_C"/>
</dbReference>
<dbReference type="SUPFAM" id="SSF141868">
    <property type="entry name" value="EAL domain-like"/>
    <property type="match status" value="1"/>
</dbReference>
<feature type="signal peptide" evidence="2">
    <location>
        <begin position="1"/>
        <end position="21"/>
    </location>
</feature>
<evidence type="ECO:0000259" key="4">
    <source>
        <dbReference type="PROSITE" id="PS50113"/>
    </source>
</evidence>
<evidence type="ECO:0000313" key="7">
    <source>
        <dbReference type="EMBL" id="MDP5136023.1"/>
    </source>
</evidence>
<dbReference type="InterPro" id="IPR035965">
    <property type="entry name" value="PAS-like_dom_sf"/>
</dbReference>
<dbReference type="PROSITE" id="PS50112">
    <property type="entry name" value="PAS"/>
    <property type="match status" value="1"/>
</dbReference>
<dbReference type="NCBIfam" id="TIGR00254">
    <property type="entry name" value="GGDEF"/>
    <property type="match status" value="1"/>
</dbReference>
<organism evidence="7 8">
    <name type="scientific">Rheinheimera baltica</name>
    <dbReference type="NCBI Taxonomy" id="67576"/>
    <lineage>
        <taxon>Bacteria</taxon>
        <taxon>Pseudomonadati</taxon>
        <taxon>Pseudomonadota</taxon>
        <taxon>Gammaproteobacteria</taxon>
        <taxon>Chromatiales</taxon>
        <taxon>Chromatiaceae</taxon>
        <taxon>Rheinheimera</taxon>
    </lineage>
</organism>
<feature type="domain" description="GGDEF" evidence="6">
    <location>
        <begin position="561"/>
        <end position="694"/>
    </location>
</feature>
<dbReference type="SUPFAM" id="SSF55785">
    <property type="entry name" value="PYP-like sensor domain (PAS domain)"/>
    <property type="match status" value="1"/>
</dbReference>
<dbReference type="InterPro" id="IPR011623">
    <property type="entry name" value="7TMR_DISM_rcpt_extracell_dom1"/>
</dbReference>
<keyword evidence="2" id="KW-0732">Signal</keyword>
<comment type="caution">
    <text evidence="7">The sequence shown here is derived from an EMBL/GenBank/DDBJ whole genome shotgun (WGS) entry which is preliminary data.</text>
</comment>
<feature type="transmembrane region" description="Helical" evidence="1">
    <location>
        <begin position="217"/>
        <end position="241"/>
    </location>
</feature>
<evidence type="ECO:0000259" key="3">
    <source>
        <dbReference type="PROSITE" id="PS50112"/>
    </source>
</evidence>
<dbReference type="Gene3D" id="3.30.450.20">
    <property type="entry name" value="PAS domain"/>
    <property type="match status" value="1"/>
</dbReference>
<dbReference type="CDD" id="cd00130">
    <property type="entry name" value="PAS"/>
    <property type="match status" value="1"/>
</dbReference>
<dbReference type="RefSeq" id="WP_305975226.1">
    <property type="nucleotide sequence ID" value="NZ_JAPJDZ010000017.1"/>
</dbReference>
<feature type="transmembrane region" description="Helical" evidence="1">
    <location>
        <begin position="309"/>
        <end position="328"/>
    </location>
</feature>
<dbReference type="Gene3D" id="3.30.70.270">
    <property type="match status" value="1"/>
</dbReference>
<dbReference type="PROSITE" id="PS50883">
    <property type="entry name" value="EAL"/>
    <property type="match status" value="1"/>
</dbReference>
<gene>
    <name evidence="7" type="ORF">ORJ04_08695</name>
</gene>
<dbReference type="PROSITE" id="PS50113">
    <property type="entry name" value="PAC"/>
    <property type="match status" value="1"/>
</dbReference>
<dbReference type="InterPro" id="IPR000014">
    <property type="entry name" value="PAS"/>
</dbReference>
<feature type="transmembrane region" description="Helical" evidence="1">
    <location>
        <begin position="340"/>
        <end position="357"/>
    </location>
</feature>
<dbReference type="Gene3D" id="2.60.40.2380">
    <property type="match status" value="1"/>
</dbReference>
<dbReference type="Pfam" id="PF13426">
    <property type="entry name" value="PAS_9"/>
    <property type="match status" value="1"/>
</dbReference>
<proteinExistence type="predicted"/>
<dbReference type="Gene3D" id="3.20.20.450">
    <property type="entry name" value="EAL domain"/>
    <property type="match status" value="1"/>
</dbReference>
<dbReference type="Proteomes" id="UP001231109">
    <property type="component" value="Unassembled WGS sequence"/>
</dbReference>
<dbReference type="InterPro" id="IPR001633">
    <property type="entry name" value="EAL_dom"/>
</dbReference>
<keyword evidence="8" id="KW-1185">Reference proteome</keyword>
<dbReference type="EMBL" id="JAPJDZ010000017">
    <property type="protein sequence ID" value="MDP5136023.1"/>
    <property type="molecule type" value="Genomic_DNA"/>
</dbReference>
<dbReference type="InterPro" id="IPR050706">
    <property type="entry name" value="Cyclic-di-GMP_PDE-like"/>
</dbReference>
<dbReference type="Pfam" id="PF00990">
    <property type="entry name" value="GGDEF"/>
    <property type="match status" value="1"/>
</dbReference>
<dbReference type="Pfam" id="PF07695">
    <property type="entry name" value="7TMR-DISM_7TM"/>
    <property type="match status" value="1"/>
</dbReference>
<protein>
    <submittedName>
        <fullName evidence="7">EAL domain-containing protein</fullName>
    </submittedName>
</protein>
<sequence length="955" mass="108730">MRTAVHGILLLLWLFSAGVHAFHAETNTLQRQLNGRQTLPLVYYQISPQQITLDDLLSDPVYHHSFSLLPSTKRLIFNESEAVWLFARLRNSNTRTLQAILEYDFPLADKIEIYQVDRHNQDITLLSRTGNDYPFSERALPYRSFAVNINLAPAEETDIFIKIQDAAVIPSELLIWDVESFTATKQQQAMLDGLLQGFLLLLALYNLILLQQSKAKYYLYYAGFFVSFALVIAILNGMAFKLLWPGYPEINQAILYIAAGFNLLCLNMFVRYAVRTISGFWWHLCHYISTAIALALLFSPLFTSGQSRLFLLLFAASWVLSNNLLLAIRLSLRGQEKAKSFIWACVFTFISALLITLNQAGYLHANFDWSFILFSLVLLCLALTSFNLHKFQIQTVLPESDNTELAHYRDIFNNAVEGMFTTTLDGALLNANQALLDILGYNSLPELKQAIAGTGMSRFYADPSERQHMLKQLELGSKKNFEIQGLRGDNSAFWALMSVRLSASNAQKTAFVHGSVIDITEQKLAYEQLAYLANHDTLTSLYNRYYFEQQLQSLCDQSGSDKGCVMYIDVDQFKLINNSCSHCAGDTLLKQLSDVLKRTVHHNGPLARLDSDEFGVLLAGKNANEAFSLAYRMLDAIREMRFIWQDSVYTISICIGIAEIQQDDSIADSVLKKADAACDIAKQKGHNRIQLFDANDLDTQHHQAEVQWVKQLSRAVQEDRFVLFQQAIKALRPQDNGLHYELLLRLRAEDDSLVTPGSFLNSAERYGLMPQIDRWVIKHYFRWLQQQPKHLSQLYLCNINLSGSSLLDPTFKQDTQLLFEQYQIPFDRICFEITESVAIINLQSTLAFIEHFRAKGCRFALDDFGSGFSSYSYLKQFPADFVKIDGHFVRDLLDDHYDKAIVKSIHEVARAMGMQTVAEFVETDEILSMLQMMGIDYVQGYCIARPKPLSALLNE</sequence>
<feature type="chain" id="PRO_5045723697" evidence="2">
    <location>
        <begin position="22"/>
        <end position="955"/>
    </location>
</feature>
<evidence type="ECO:0000313" key="8">
    <source>
        <dbReference type="Proteomes" id="UP001231109"/>
    </source>
</evidence>
<dbReference type="Pfam" id="PF07696">
    <property type="entry name" value="7TMR-DISMED2"/>
    <property type="match status" value="1"/>
</dbReference>
<evidence type="ECO:0000256" key="1">
    <source>
        <dbReference type="SAM" id="Phobius"/>
    </source>
</evidence>
<feature type="transmembrane region" description="Helical" evidence="1">
    <location>
        <begin position="281"/>
        <end position="303"/>
    </location>
</feature>
<dbReference type="InterPro" id="IPR043128">
    <property type="entry name" value="Rev_trsase/Diguanyl_cyclase"/>
</dbReference>
<dbReference type="PROSITE" id="PS50887">
    <property type="entry name" value="GGDEF"/>
    <property type="match status" value="1"/>
</dbReference>
<dbReference type="CDD" id="cd01949">
    <property type="entry name" value="GGDEF"/>
    <property type="match status" value="1"/>
</dbReference>
<feature type="transmembrane region" description="Helical" evidence="1">
    <location>
        <begin position="193"/>
        <end position="210"/>
    </location>
</feature>
<feature type="transmembrane region" description="Helical" evidence="1">
    <location>
        <begin position="253"/>
        <end position="274"/>
    </location>
</feature>
<dbReference type="PANTHER" id="PTHR33121:SF23">
    <property type="entry name" value="CYCLIC DI-GMP PHOSPHODIESTERASE PDEB"/>
    <property type="match status" value="1"/>
</dbReference>